<keyword evidence="4" id="KW-1185">Reference proteome</keyword>
<keyword evidence="1" id="KW-0145">Chemotaxis</keyword>
<dbReference type="Proteomes" id="UP001410394">
    <property type="component" value="Unassembled WGS sequence"/>
</dbReference>
<evidence type="ECO:0000313" key="4">
    <source>
        <dbReference type="Proteomes" id="UP001410394"/>
    </source>
</evidence>
<keyword evidence="2" id="KW-0378">Hydrolase</keyword>
<sequence>MIEFSELERDALAEAFNLSLGEAAATFSTMVHEEIELSVPTVEVVSHADFVSQVESLLHKTRNMRVASISQCFESDAGFDTRTFLLFPEQGSLEIVRRMLGDDTPIEQITELEQDALAEIGNVIINSCMSSLANLFGARLEGTLPLVETATSSTLLRDRAPDAVMLVARITMSMSAHDISGLVLFVMDVPSLTKFMQELRRVFRMDD</sequence>
<dbReference type="CDD" id="cd17910">
    <property type="entry name" value="CheC_ClassII"/>
    <property type="match status" value="1"/>
</dbReference>
<evidence type="ECO:0008006" key="5">
    <source>
        <dbReference type="Google" id="ProtNLM"/>
    </source>
</evidence>
<dbReference type="InterPro" id="IPR050992">
    <property type="entry name" value="CheZ_family_phosphatases"/>
</dbReference>
<reference evidence="3 4" key="1">
    <citation type="journal article" date="2018" name="Int. J. Syst. Evol. Microbiol.">
        <title>Uliginosibacterium sediminicola sp. nov., isolated from freshwater sediment.</title>
        <authorList>
            <person name="Hwang W.M."/>
            <person name="Kim S.M."/>
            <person name="Kang K."/>
            <person name="Ahn T.Y."/>
        </authorList>
    </citation>
    <scope>NUCLEOTIDE SEQUENCE [LARGE SCALE GENOMIC DNA]</scope>
    <source>
        <strain evidence="3 4">M1-21</strain>
    </source>
</reference>
<evidence type="ECO:0000256" key="1">
    <source>
        <dbReference type="ARBA" id="ARBA00022500"/>
    </source>
</evidence>
<dbReference type="EMBL" id="JBDIVE010000009">
    <property type="protein sequence ID" value="MEN3069878.1"/>
    <property type="molecule type" value="Genomic_DNA"/>
</dbReference>
<dbReference type="RefSeq" id="WP_345920652.1">
    <property type="nucleotide sequence ID" value="NZ_JBDIVE010000009.1"/>
</dbReference>
<accession>A0ABU9Z266</accession>
<comment type="caution">
    <text evidence="3">The sequence shown here is derived from an EMBL/GenBank/DDBJ whole genome shotgun (WGS) entry which is preliminary data.</text>
</comment>
<protein>
    <recommendedName>
        <fullName evidence="5">Chemotaxis protein CheC</fullName>
    </recommendedName>
</protein>
<dbReference type="SUPFAM" id="SSF103039">
    <property type="entry name" value="CheC-like"/>
    <property type="match status" value="1"/>
</dbReference>
<organism evidence="3 4">
    <name type="scientific">Uliginosibacterium sediminicola</name>
    <dbReference type="NCBI Taxonomy" id="2024550"/>
    <lineage>
        <taxon>Bacteria</taxon>
        <taxon>Pseudomonadati</taxon>
        <taxon>Pseudomonadota</taxon>
        <taxon>Betaproteobacteria</taxon>
        <taxon>Rhodocyclales</taxon>
        <taxon>Zoogloeaceae</taxon>
        <taxon>Uliginosibacterium</taxon>
    </lineage>
</organism>
<gene>
    <name evidence="3" type="ORF">ABDB84_15455</name>
</gene>
<name>A0ABU9Z266_9RHOO</name>
<dbReference type="Gene3D" id="3.40.1550.10">
    <property type="entry name" value="CheC-like"/>
    <property type="match status" value="1"/>
</dbReference>
<dbReference type="InterPro" id="IPR028976">
    <property type="entry name" value="CheC-like_sf"/>
</dbReference>
<evidence type="ECO:0000313" key="3">
    <source>
        <dbReference type="EMBL" id="MEN3069878.1"/>
    </source>
</evidence>
<dbReference type="PANTHER" id="PTHR43693:SF1">
    <property type="entry name" value="PROTEIN PHOSPHATASE CHEZ"/>
    <property type="match status" value="1"/>
</dbReference>
<dbReference type="PANTHER" id="PTHR43693">
    <property type="entry name" value="PROTEIN PHOSPHATASE CHEZ"/>
    <property type="match status" value="1"/>
</dbReference>
<proteinExistence type="predicted"/>
<evidence type="ECO:0000256" key="2">
    <source>
        <dbReference type="ARBA" id="ARBA00022801"/>
    </source>
</evidence>